<name>A0ABS1E6D6_9GAMM</name>
<gene>
    <name evidence="3" type="ORF">CKO13_02250</name>
</gene>
<comment type="caution">
    <text evidence="3">The sequence shown here is derived from an EMBL/GenBank/DDBJ whole genome shotgun (WGS) entry which is preliminary data.</text>
</comment>
<dbReference type="Pfam" id="PF00144">
    <property type="entry name" value="Beta-lactamase"/>
    <property type="match status" value="1"/>
</dbReference>
<evidence type="ECO:0000256" key="1">
    <source>
        <dbReference type="SAM" id="MobiDB-lite"/>
    </source>
</evidence>
<evidence type="ECO:0000313" key="3">
    <source>
        <dbReference type="EMBL" id="MBK1725859.1"/>
    </source>
</evidence>
<organism evidence="3 4">
    <name type="scientific">Halorhodospira neutriphila</name>
    <dbReference type="NCBI Taxonomy" id="168379"/>
    <lineage>
        <taxon>Bacteria</taxon>
        <taxon>Pseudomonadati</taxon>
        <taxon>Pseudomonadota</taxon>
        <taxon>Gammaproteobacteria</taxon>
        <taxon>Chromatiales</taxon>
        <taxon>Ectothiorhodospiraceae</taxon>
        <taxon>Halorhodospira</taxon>
    </lineage>
</organism>
<evidence type="ECO:0000313" key="4">
    <source>
        <dbReference type="Proteomes" id="UP000738126"/>
    </source>
</evidence>
<keyword evidence="4" id="KW-1185">Reference proteome</keyword>
<protein>
    <recommendedName>
        <fullName evidence="2">Beta-lactamase-related domain-containing protein</fullName>
    </recommendedName>
</protein>
<sequence length="118" mass="13068">MWRLNHTIQVQDPRPRASSSGAEERLLRTTTAEETVASAIDYAEQQDSYAFLVYHQGKLVVERYSAGHGPESRFDSSSMHKSVLGLLLGAAIEDGHIDSLDDPIGDYLPAWSDLPVVR</sequence>
<dbReference type="EMBL" id="NRSH01000012">
    <property type="protein sequence ID" value="MBK1725859.1"/>
    <property type="molecule type" value="Genomic_DNA"/>
</dbReference>
<reference evidence="3 4" key="1">
    <citation type="journal article" date="2020" name="Microorganisms">
        <title>Osmotic Adaptation and Compatible Solute Biosynthesis of Phototrophic Bacteria as Revealed from Genome Analyses.</title>
        <authorList>
            <person name="Imhoff J.F."/>
            <person name="Rahn T."/>
            <person name="Kunzel S."/>
            <person name="Keller A."/>
            <person name="Neulinger S.C."/>
        </authorList>
    </citation>
    <scope>NUCLEOTIDE SEQUENCE [LARGE SCALE GENOMIC DNA]</scope>
    <source>
        <strain evidence="3 4">DSM 15116</strain>
    </source>
</reference>
<dbReference type="SUPFAM" id="SSF56601">
    <property type="entry name" value="beta-lactamase/transpeptidase-like"/>
    <property type="match status" value="1"/>
</dbReference>
<dbReference type="InterPro" id="IPR012338">
    <property type="entry name" value="Beta-lactam/transpept-like"/>
</dbReference>
<feature type="compositionally biased region" description="Polar residues" evidence="1">
    <location>
        <begin position="1"/>
        <end position="10"/>
    </location>
</feature>
<dbReference type="InterPro" id="IPR001466">
    <property type="entry name" value="Beta-lactam-related"/>
</dbReference>
<accession>A0ABS1E6D6</accession>
<proteinExistence type="predicted"/>
<dbReference type="Gene3D" id="3.40.710.10">
    <property type="entry name" value="DD-peptidase/beta-lactamase superfamily"/>
    <property type="match status" value="1"/>
</dbReference>
<dbReference type="Proteomes" id="UP000738126">
    <property type="component" value="Unassembled WGS sequence"/>
</dbReference>
<evidence type="ECO:0000259" key="2">
    <source>
        <dbReference type="Pfam" id="PF00144"/>
    </source>
</evidence>
<feature type="domain" description="Beta-lactamase-related" evidence="2">
    <location>
        <begin position="46"/>
        <end position="109"/>
    </location>
</feature>
<dbReference type="RefSeq" id="WP_200256401.1">
    <property type="nucleotide sequence ID" value="NZ_NRSH01000012.1"/>
</dbReference>
<feature type="region of interest" description="Disordered" evidence="1">
    <location>
        <begin position="1"/>
        <end position="25"/>
    </location>
</feature>